<name>A0A0E1RZQ3_COCIM</name>
<dbReference type="RefSeq" id="XP_001246479.2">
    <property type="nucleotide sequence ID" value="XM_001246478.2"/>
</dbReference>
<dbReference type="InParanoid" id="A0A0E1RZQ3"/>
<feature type="region of interest" description="Disordered" evidence="1">
    <location>
        <begin position="105"/>
        <end position="125"/>
    </location>
</feature>
<evidence type="ECO:0000313" key="2">
    <source>
        <dbReference type="EMBL" id="EAS34896.2"/>
    </source>
</evidence>
<dbReference type="VEuPathDB" id="FungiDB:CIMG_00250"/>
<dbReference type="AlphaFoldDB" id="A0A0E1RZQ3"/>
<evidence type="ECO:0000313" key="3">
    <source>
        <dbReference type="Proteomes" id="UP000001261"/>
    </source>
</evidence>
<dbReference type="KEGG" id="cim:CIMG_00250"/>
<dbReference type="Proteomes" id="UP000001261">
    <property type="component" value="Unassembled WGS sequence"/>
</dbReference>
<organism evidence="2 3">
    <name type="scientific">Coccidioides immitis (strain RS)</name>
    <name type="common">Valley fever fungus</name>
    <dbReference type="NCBI Taxonomy" id="246410"/>
    <lineage>
        <taxon>Eukaryota</taxon>
        <taxon>Fungi</taxon>
        <taxon>Dikarya</taxon>
        <taxon>Ascomycota</taxon>
        <taxon>Pezizomycotina</taxon>
        <taxon>Eurotiomycetes</taxon>
        <taxon>Eurotiomycetidae</taxon>
        <taxon>Onygenales</taxon>
        <taxon>Onygenaceae</taxon>
        <taxon>Coccidioides</taxon>
    </lineage>
</organism>
<evidence type="ECO:0000256" key="1">
    <source>
        <dbReference type="SAM" id="MobiDB-lite"/>
    </source>
</evidence>
<keyword evidence="3" id="KW-1185">Reference proteome</keyword>
<gene>
    <name evidence="2" type="ORF">CIMG_00250</name>
</gene>
<sequence>MEVQADWTPVRNKYLRAPTQAHVKISASDGGKYKVRVKESSSKHRINAIEVPLLSILEDARTSSTLRASKCIVNRGMRDYMTVRRDNNEIKPPAANEGALQCVRRFSPSTEPGYPSQADKMSELL</sequence>
<proteinExistence type="predicted"/>
<protein>
    <submittedName>
        <fullName evidence="2">Uncharacterized protein</fullName>
    </submittedName>
</protein>
<reference evidence="3" key="1">
    <citation type="journal article" date="2009" name="Genome Res.">
        <title>Comparative genomic analyses of the human fungal pathogens Coccidioides and their relatives.</title>
        <authorList>
            <person name="Sharpton T.J."/>
            <person name="Stajich J.E."/>
            <person name="Rounsley S.D."/>
            <person name="Gardner M.J."/>
            <person name="Wortman J.R."/>
            <person name="Jordar V.S."/>
            <person name="Maiti R."/>
            <person name="Kodira C.D."/>
            <person name="Neafsey D.E."/>
            <person name="Zeng Q."/>
            <person name="Hung C.-Y."/>
            <person name="McMahan C."/>
            <person name="Muszewska A."/>
            <person name="Grynberg M."/>
            <person name="Mandel M.A."/>
            <person name="Kellner E.M."/>
            <person name="Barker B.M."/>
            <person name="Galgiani J.N."/>
            <person name="Orbach M.J."/>
            <person name="Kirkland T.N."/>
            <person name="Cole G.T."/>
            <person name="Henn M.R."/>
            <person name="Birren B.W."/>
            <person name="Taylor J.W."/>
        </authorList>
    </citation>
    <scope>NUCLEOTIDE SEQUENCE [LARGE SCALE GENOMIC DNA]</scope>
    <source>
        <strain evidence="3">RS</strain>
    </source>
</reference>
<dbReference type="GeneID" id="4566484"/>
<dbReference type="EMBL" id="GG704911">
    <property type="protein sequence ID" value="EAS34896.2"/>
    <property type="molecule type" value="Genomic_DNA"/>
</dbReference>
<reference evidence="3" key="2">
    <citation type="journal article" date="2010" name="Genome Res.">
        <title>Population genomic sequencing of Coccidioides fungi reveals recent hybridization and transposon control.</title>
        <authorList>
            <person name="Neafsey D.E."/>
            <person name="Barker B.M."/>
            <person name="Sharpton T.J."/>
            <person name="Stajich J.E."/>
            <person name="Park D.J."/>
            <person name="Whiston E."/>
            <person name="Hung C.-Y."/>
            <person name="McMahan C."/>
            <person name="White J."/>
            <person name="Sykes S."/>
            <person name="Heiman D."/>
            <person name="Young S."/>
            <person name="Zeng Q."/>
            <person name="Abouelleil A."/>
            <person name="Aftuck L."/>
            <person name="Bessette D."/>
            <person name="Brown A."/>
            <person name="FitzGerald M."/>
            <person name="Lui A."/>
            <person name="Macdonald J.P."/>
            <person name="Priest M."/>
            <person name="Orbach M.J."/>
            <person name="Galgiani J.N."/>
            <person name="Kirkland T.N."/>
            <person name="Cole G.T."/>
            <person name="Birren B.W."/>
            <person name="Henn M.R."/>
            <person name="Taylor J.W."/>
            <person name="Rounsley S.D."/>
        </authorList>
    </citation>
    <scope>GENOME REANNOTATION</scope>
    <source>
        <strain evidence="3">RS</strain>
    </source>
</reference>
<accession>A0A0E1RZQ3</accession>